<accession>A0A087T940</accession>
<dbReference type="PANTHER" id="PTHR47326:SF1">
    <property type="entry name" value="HTH PSQ-TYPE DOMAIN-CONTAINING PROTEIN"/>
    <property type="match status" value="1"/>
</dbReference>
<name>A0A087T940_STEMI</name>
<dbReference type="AlphaFoldDB" id="A0A087T940"/>
<feature type="non-terminal residue" evidence="1">
    <location>
        <position position="133"/>
    </location>
</feature>
<dbReference type="STRING" id="407821.A0A087T940"/>
<organism evidence="1 2">
    <name type="scientific">Stegodyphus mimosarum</name>
    <name type="common">African social velvet spider</name>
    <dbReference type="NCBI Taxonomy" id="407821"/>
    <lineage>
        <taxon>Eukaryota</taxon>
        <taxon>Metazoa</taxon>
        <taxon>Ecdysozoa</taxon>
        <taxon>Arthropoda</taxon>
        <taxon>Chelicerata</taxon>
        <taxon>Arachnida</taxon>
        <taxon>Araneae</taxon>
        <taxon>Araneomorphae</taxon>
        <taxon>Entelegynae</taxon>
        <taxon>Eresoidea</taxon>
        <taxon>Eresidae</taxon>
        <taxon>Stegodyphus</taxon>
    </lineage>
</organism>
<dbReference type="OMA" id="MYDETSH"/>
<reference evidence="1 2" key="1">
    <citation type="submission" date="2013-11" db="EMBL/GenBank/DDBJ databases">
        <title>Genome sequencing of Stegodyphus mimosarum.</title>
        <authorList>
            <person name="Bechsgaard J."/>
        </authorList>
    </citation>
    <scope>NUCLEOTIDE SEQUENCE [LARGE SCALE GENOMIC DNA]</scope>
</reference>
<proteinExistence type="predicted"/>
<dbReference type="InterPro" id="IPR036397">
    <property type="entry name" value="RNaseH_sf"/>
</dbReference>
<gene>
    <name evidence="1" type="ORF">X975_19447</name>
</gene>
<evidence type="ECO:0000313" key="2">
    <source>
        <dbReference type="Proteomes" id="UP000054359"/>
    </source>
</evidence>
<keyword evidence="2" id="KW-1185">Reference proteome</keyword>
<dbReference type="OrthoDB" id="6460863at2759"/>
<dbReference type="GO" id="GO:0003676">
    <property type="term" value="F:nucleic acid binding"/>
    <property type="evidence" value="ECO:0007669"/>
    <property type="project" value="InterPro"/>
</dbReference>
<protein>
    <submittedName>
        <fullName evidence="1">Uncharacterized protein</fullName>
    </submittedName>
</protein>
<dbReference type="Gene3D" id="3.30.420.10">
    <property type="entry name" value="Ribonuclease H-like superfamily/Ribonuclease H"/>
    <property type="match status" value="1"/>
</dbReference>
<dbReference type="EMBL" id="KK114061">
    <property type="protein sequence ID" value="KFM61629.1"/>
    <property type="molecule type" value="Genomic_DNA"/>
</dbReference>
<dbReference type="PANTHER" id="PTHR47326">
    <property type="entry name" value="TRANSPOSABLE ELEMENT TC3 TRANSPOSASE-LIKE PROTEIN"/>
    <property type="match status" value="1"/>
</dbReference>
<evidence type="ECO:0000313" key="1">
    <source>
        <dbReference type="EMBL" id="KFM61629.1"/>
    </source>
</evidence>
<dbReference type="Proteomes" id="UP000054359">
    <property type="component" value="Unassembled WGS sequence"/>
</dbReference>
<sequence>MGLKRYMYDETSHCKIFAKRPSSSSFLIRYEEDRKWLLWILWTDEAHFSLTENVNSKNCVHWGDENPHDVSPAPLHKAKVTVWYGIASTFILGPHFFEEATSTNIKTCSITSAWYTTVLQNYIIPELHQCNVR</sequence>